<feature type="region of interest" description="Disordered" evidence="3">
    <location>
        <begin position="1"/>
        <end position="107"/>
    </location>
</feature>
<evidence type="ECO:0000256" key="1">
    <source>
        <dbReference type="ARBA" id="ARBA00004401"/>
    </source>
</evidence>
<keyword evidence="7" id="KW-1185">Reference proteome</keyword>
<comment type="subcellular location">
    <subcellularLocation>
        <location evidence="1">Cell membrane</location>
        <topology evidence="1">Single-pass type II membrane protein</topology>
    </subcellularLocation>
</comment>
<evidence type="ECO:0000256" key="2">
    <source>
        <dbReference type="ARBA" id="ARBA00023157"/>
    </source>
</evidence>
<gene>
    <name evidence="6" type="ORF">AMELA_G00082150</name>
</gene>
<feature type="transmembrane region" description="Helical" evidence="4">
    <location>
        <begin position="199"/>
        <end position="219"/>
    </location>
</feature>
<feature type="compositionally biased region" description="Basic and acidic residues" evidence="3">
    <location>
        <begin position="1"/>
        <end position="68"/>
    </location>
</feature>
<dbReference type="SMART" id="SM00034">
    <property type="entry name" value="CLECT"/>
    <property type="match status" value="1"/>
</dbReference>
<keyword evidence="2" id="KW-1015">Disulfide bond</keyword>
<keyword evidence="4" id="KW-1133">Transmembrane helix</keyword>
<dbReference type="EMBL" id="JAAGNN010000006">
    <property type="protein sequence ID" value="KAF4088366.1"/>
    <property type="molecule type" value="Genomic_DNA"/>
</dbReference>
<dbReference type="InterPro" id="IPR018378">
    <property type="entry name" value="C-type_lectin_CS"/>
</dbReference>
<feature type="compositionally biased region" description="Basic and acidic residues" evidence="3">
    <location>
        <begin position="94"/>
        <end position="107"/>
    </location>
</feature>
<dbReference type="Proteomes" id="UP000593565">
    <property type="component" value="Unassembled WGS sequence"/>
</dbReference>
<dbReference type="PROSITE" id="PS50041">
    <property type="entry name" value="C_TYPE_LECTIN_2"/>
    <property type="match status" value="1"/>
</dbReference>
<dbReference type="Pfam" id="PF00059">
    <property type="entry name" value="Lectin_C"/>
    <property type="match status" value="1"/>
</dbReference>
<evidence type="ECO:0000256" key="3">
    <source>
        <dbReference type="SAM" id="MobiDB-lite"/>
    </source>
</evidence>
<dbReference type="PROSITE" id="PS00615">
    <property type="entry name" value="C_TYPE_LECTIN_1"/>
    <property type="match status" value="1"/>
</dbReference>
<feature type="compositionally biased region" description="Polar residues" evidence="3">
    <location>
        <begin position="84"/>
        <end position="93"/>
    </location>
</feature>
<evidence type="ECO:0000256" key="4">
    <source>
        <dbReference type="SAM" id="Phobius"/>
    </source>
</evidence>
<dbReference type="InterPro" id="IPR050828">
    <property type="entry name" value="C-type_lectin/matrix_domain"/>
</dbReference>
<sequence length="346" mass="39970">MDGEKMTDVEMKELIPAEVPDNKDAEKGNMEGTKEAEKKAEEKIKVEEKKEEEKKEEEKKEKEIKEEETNLYCKLKNPTEDIYNASTSTSTPKGNEEAKKKAEKKEKEIKEEDTDLYCKLKNPTEDIYNVSTSTSTPKGNEAEKEEVKKKEEEDEEGEETSVYCKLNDPSENIYMTTMSSSTAKHNKDVYQKVRLYKRISAVFIILCLVLLAVVLALAMKSYRCTVCEKGWLKFENSCYFIARDRRTWQDSREECQRLGGDLAVVDNDGLQKRLTAIRGMLYWIGLHYSEKQQWMWINNTAPTKIYWAPGQPQPGSCALLNAGRKDMNNWISNPCKVLSQYICHRD</sequence>
<evidence type="ECO:0000313" key="6">
    <source>
        <dbReference type="EMBL" id="KAF4088366.1"/>
    </source>
</evidence>
<name>A0A7J6B0G9_AMEME</name>
<dbReference type="PANTHER" id="PTHR45710:SF26">
    <property type="entry name" value="RH26557P"/>
    <property type="match status" value="1"/>
</dbReference>
<dbReference type="PANTHER" id="PTHR45710">
    <property type="entry name" value="C-TYPE LECTIN DOMAIN-CONTAINING PROTEIN 180"/>
    <property type="match status" value="1"/>
</dbReference>
<dbReference type="Gene3D" id="3.10.100.10">
    <property type="entry name" value="Mannose-Binding Protein A, subunit A"/>
    <property type="match status" value="1"/>
</dbReference>
<organism evidence="6 7">
    <name type="scientific">Ameiurus melas</name>
    <name type="common">Black bullhead</name>
    <name type="synonym">Silurus melas</name>
    <dbReference type="NCBI Taxonomy" id="219545"/>
    <lineage>
        <taxon>Eukaryota</taxon>
        <taxon>Metazoa</taxon>
        <taxon>Chordata</taxon>
        <taxon>Craniata</taxon>
        <taxon>Vertebrata</taxon>
        <taxon>Euteleostomi</taxon>
        <taxon>Actinopterygii</taxon>
        <taxon>Neopterygii</taxon>
        <taxon>Teleostei</taxon>
        <taxon>Ostariophysi</taxon>
        <taxon>Siluriformes</taxon>
        <taxon>Ictaluridae</taxon>
        <taxon>Ameiurus</taxon>
    </lineage>
</organism>
<dbReference type="SUPFAM" id="SSF56436">
    <property type="entry name" value="C-type lectin-like"/>
    <property type="match status" value="1"/>
</dbReference>
<dbReference type="InterPro" id="IPR016187">
    <property type="entry name" value="CTDL_fold"/>
</dbReference>
<feature type="region of interest" description="Disordered" evidence="3">
    <location>
        <begin position="128"/>
        <end position="162"/>
    </location>
</feature>
<dbReference type="InterPro" id="IPR001304">
    <property type="entry name" value="C-type_lectin-like"/>
</dbReference>
<keyword evidence="4" id="KW-0472">Membrane</keyword>
<dbReference type="GO" id="GO:0005886">
    <property type="term" value="C:plasma membrane"/>
    <property type="evidence" value="ECO:0007669"/>
    <property type="project" value="UniProtKB-SubCell"/>
</dbReference>
<accession>A0A7J6B0G9</accession>
<feature type="compositionally biased region" description="Basic and acidic residues" evidence="3">
    <location>
        <begin position="140"/>
        <end position="151"/>
    </location>
</feature>
<protein>
    <recommendedName>
        <fullName evidence="5">C-type lectin domain-containing protein</fullName>
    </recommendedName>
</protein>
<dbReference type="AlphaFoldDB" id="A0A7J6B0G9"/>
<reference evidence="6 7" key="1">
    <citation type="submission" date="2020-02" db="EMBL/GenBank/DDBJ databases">
        <title>A chromosome-scale genome assembly of the black bullhead catfish (Ameiurus melas).</title>
        <authorList>
            <person name="Wen M."/>
            <person name="Zham M."/>
            <person name="Cabau C."/>
            <person name="Klopp C."/>
            <person name="Donnadieu C."/>
            <person name="Roques C."/>
            <person name="Bouchez O."/>
            <person name="Lampietro C."/>
            <person name="Jouanno E."/>
            <person name="Herpin A."/>
            <person name="Louis A."/>
            <person name="Berthelot C."/>
            <person name="Parey E."/>
            <person name="Roest-Crollius H."/>
            <person name="Braasch I."/>
            <person name="Postlethwait J."/>
            <person name="Robinson-Rechavi M."/>
            <person name="Echchiki A."/>
            <person name="Begum T."/>
            <person name="Montfort J."/>
            <person name="Schartl M."/>
            <person name="Bobe J."/>
            <person name="Guiguen Y."/>
        </authorList>
    </citation>
    <scope>NUCLEOTIDE SEQUENCE [LARGE SCALE GENOMIC DNA]</scope>
    <source>
        <strain evidence="6">M_S1</strain>
        <tissue evidence="6">Blood</tissue>
    </source>
</reference>
<dbReference type="InterPro" id="IPR016186">
    <property type="entry name" value="C-type_lectin-like/link_sf"/>
</dbReference>
<feature type="domain" description="C-type lectin" evidence="5">
    <location>
        <begin position="234"/>
        <end position="344"/>
    </location>
</feature>
<keyword evidence="4" id="KW-0812">Transmembrane</keyword>
<feature type="compositionally biased region" description="Polar residues" evidence="3">
    <location>
        <begin position="129"/>
        <end position="138"/>
    </location>
</feature>
<evidence type="ECO:0000259" key="5">
    <source>
        <dbReference type="PROSITE" id="PS50041"/>
    </source>
</evidence>
<comment type="caution">
    <text evidence="6">The sequence shown here is derived from an EMBL/GenBank/DDBJ whole genome shotgun (WGS) entry which is preliminary data.</text>
</comment>
<evidence type="ECO:0000313" key="7">
    <source>
        <dbReference type="Proteomes" id="UP000593565"/>
    </source>
</evidence>
<proteinExistence type="predicted"/>